<keyword evidence="3" id="KW-0202">Cytokine</keyword>
<dbReference type="GO" id="GO:0005615">
    <property type="term" value="C:extracellular space"/>
    <property type="evidence" value="ECO:0007669"/>
    <property type="project" value="UniProtKB-KW"/>
</dbReference>
<dbReference type="Proteomes" id="UP001362999">
    <property type="component" value="Unassembled WGS sequence"/>
</dbReference>
<evidence type="ECO:0000256" key="1">
    <source>
        <dbReference type="ARBA" id="ARBA00004613"/>
    </source>
</evidence>
<dbReference type="Gene3D" id="3.30.429.10">
    <property type="entry name" value="Macrophage Migration Inhibitory Factor"/>
    <property type="match status" value="1"/>
</dbReference>
<comment type="similarity">
    <text evidence="2">Belongs to the MIF family.</text>
</comment>
<keyword evidence="4" id="KW-0964">Secreted</keyword>
<dbReference type="Pfam" id="PF01187">
    <property type="entry name" value="MIF"/>
    <property type="match status" value="1"/>
</dbReference>
<evidence type="ECO:0000256" key="2">
    <source>
        <dbReference type="ARBA" id="ARBA00005851"/>
    </source>
</evidence>
<reference evidence="13 14" key="1">
    <citation type="journal article" date="2024" name="J Genomics">
        <title>Draft genome sequencing and assembly of Favolaschia claudopus CIRM-BRFM 2984 isolated from oak limbs.</title>
        <authorList>
            <person name="Navarro D."/>
            <person name="Drula E."/>
            <person name="Chaduli D."/>
            <person name="Cazenave R."/>
            <person name="Ahrendt S."/>
            <person name="Wang J."/>
            <person name="Lipzen A."/>
            <person name="Daum C."/>
            <person name="Barry K."/>
            <person name="Grigoriev I.V."/>
            <person name="Favel A."/>
            <person name="Rosso M.N."/>
            <person name="Martin F."/>
        </authorList>
    </citation>
    <scope>NUCLEOTIDE SEQUENCE [LARGE SCALE GENOMIC DNA]</scope>
    <source>
        <strain evidence="13 14">CIRM-BRFM 2984</strain>
    </source>
</reference>
<organism evidence="13 14">
    <name type="scientific">Favolaschia claudopus</name>
    <dbReference type="NCBI Taxonomy" id="2862362"/>
    <lineage>
        <taxon>Eukaryota</taxon>
        <taxon>Fungi</taxon>
        <taxon>Dikarya</taxon>
        <taxon>Basidiomycota</taxon>
        <taxon>Agaricomycotina</taxon>
        <taxon>Agaricomycetes</taxon>
        <taxon>Agaricomycetidae</taxon>
        <taxon>Agaricales</taxon>
        <taxon>Marasmiineae</taxon>
        <taxon>Mycenaceae</taxon>
        <taxon>Favolaschia</taxon>
    </lineage>
</organism>
<evidence type="ECO:0000256" key="5">
    <source>
        <dbReference type="ARBA" id="ARBA00023235"/>
    </source>
</evidence>
<protein>
    <recommendedName>
        <fullName evidence="12">L-dopachrome isomerase</fullName>
        <ecNumber evidence="9">5.3.2.1</ecNumber>
        <ecNumber evidence="8">5.3.3.12</ecNumber>
    </recommendedName>
    <alternativeName>
        <fullName evidence="10">L-dopachrome tautomerase</fullName>
    </alternativeName>
    <alternativeName>
        <fullName evidence="11">Phenylpyruvate tautomerase</fullName>
    </alternativeName>
</protein>
<evidence type="ECO:0000256" key="3">
    <source>
        <dbReference type="ARBA" id="ARBA00022514"/>
    </source>
</evidence>
<dbReference type="InterPro" id="IPR014347">
    <property type="entry name" value="Tautomerase/MIF_sf"/>
</dbReference>
<comment type="catalytic activity">
    <reaction evidence="6">
        <text>3-phenylpyruvate = enol-phenylpyruvate</text>
        <dbReference type="Rhea" id="RHEA:17097"/>
        <dbReference type="ChEBI" id="CHEBI:16815"/>
        <dbReference type="ChEBI" id="CHEBI:18005"/>
        <dbReference type="EC" id="5.3.2.1"/>
    </reaction>
</comment>
<evidence type="ECO:0000313" key="14">
    <source>
        <dbReference type="Proteomes" id="UP001362999"/>
    </source>
</evidence>
<dbReference type="EC" id="5.3.2.1" evidence="9"/>
<comment type="subcellular location">
    <subcellularLocation>
        <location evidence="1">Secreted</location>
    </subcellularLocation>
</comment>
<keyword evidence="5" id="KW-0413">Isomerase</keyword>
<evidence type="ECO:0000256" key="9">
    <source>
        <dbReference type="ARBA" id="ARBA00039086"/>
    </source>
</evidence>
<sequence>MPVLELVVNIEVPDHPEVSLKLTRLAARLLNRPEARIATYISTNKTLTFAGTSEPAYLLTVIAIECLDTQANVTYSSAFAEFFESDLGLAKDRGYIIFEDPGSDRIGLEGTTWAALNA</sequence>
<evidence type="ECO:0000256" key="4">
    <source>
        <dbReference type="ARBA" id="ARBA00022525"/>
    </source>
</evidence>
<evidence type="ECO:0000256" key="11">
    <source>
        <dbReference type="ARBA" id="ARBA00041912"/>
    </source>
</evidence>
<proteinExistence type="inferred from homology"/>
<evidence type="ECO:0000256" key="12">
    <source>
        <dbReference type="ARBA" id="ARBA00042730"/>
    </source>
</evidence>
<dbReference type="GO" id="GO:0050178">
    <property type="term" value="F:phenylpyruvate tautomerase activity"/>
    <property type="evidence" value="ECO:0007669"/>
    <property type="project" value="UniProtKB-EC"/>
</dbReference>
<evidence type="ECO:0000256" key="10">
    <source>
        <dbReference type="ARBA" id="ARBA00041631"/>
    </source>
</evidence>
<dbReference type="PANTHER" id="PTHR11954">
    <property type="entry name" value="D-DOPACHROME DECARBOXYLASE"/>
    <property type="match status" value="1"/>
</dbReference>
<name>A0AAW0BD03_9AGAR</name>
<comment type="caution">
    <text evidence="13">The sequence shown here is derived from an EMBL/GenBank/DDBJ whole genome shotgun (WGS) entry which is preliminary data.</text>
</comment>
<dbReference type="EC" id="5.3.3.12" evidence="8"/>
<evidence type="ECO:0000256" key="7">
    <source>
        <dbReference type="ARBA" id="ARBA00036823"/>
    </source>
</evidence>
<evidence type="ECO:0000256" key="8">
    <source>
        <dbReference type="ARBA" id="ARBA00038932"/>
    </source>
</evidence>
<evidence type="ECO:0000313" key="13">
    <source>
        <dbReference type="EMBL" id="KAK7023998.1"/>
    </source>
</evidence>
<comment type="catalytic activity">
    <reaction evidence="7">
        <text>L-dopachrome = 5,6-dihydroxyindole-2-carboxylate</text>
        <dbReference type="Rhea" id="RHEA:13041"/>
        <dbReference type="ChEBI" id="CHEBI:16875"/>
        <dbReference type="ChEBI" id="CHEBI:57509"/>
        <dbReference type="EC" id="5.3.3.12"/>
    </reaction>
</comment>
<gene>
    <name evidence="13" type="ORF">R3P38DRAFT_3194619</name>
</gene>
<evidence type="ECO:0000256" key="6">
    <source>
        <dbReference type="ARBA" id="ARBA00036735"/>
    </source>
</evidence>
<accession>A0AAW0BD03</accession>
<dbReference type="InterPro" id="IPR001398">
    <property type="entry name" value="Macrophage_inhib_fac"/>
</dbReference>
<keyword evidence="14" id="KW-1185">Reference proteome</keyword>
<dbReference type="GO" id="GO:0004167">
    <property type="term" value="F:dopachrome isomerase activity"/>
    <property type="evidence" value="ECO:0007669"/>
    <property type="project" value="UniProtKB-EC"/>
</dbReference>
<dbReference type="SUPFAM" id="SSF55331">
    <property type="entry name" value="Tautomerase/MIF"/>
    <property type="match status" value="1"/>
</dbReference>
<dbReference type="PANTHER" id="PTHR11954:SF6">
    <property type="entry name" value="MACROPHAGE MIGRATION INHIBITORY FACTOR"/>
    <property type="match status" value="1"/>
</dbReference>
<dbReference type="EMBL" id="JAWWNJ010000035">
    <property type="protein sequence ID" value="KAK7023998.1"/>
    <property type="molecule type" value="Genomic_DNA"/>
</dbReference>
<dbReference type="AlphaFoldDB" id="A0AAW0BD03"/>